<dbReference type="InterPro" id="IPR021130">
    <property type="entry name" value="PRib-ATP_PPHydrolase-like"/>
</dbReference>
<comment type="pathway">
    <text evidence="2 9">Amino-acid biosynthesis; L-histidine biosynthesis; L-histidine from 5-phospho-alpha-D-ribose 1-diphosphate: step 2/9.</text>
</comment>
<evidence type="ECO:0000256" key="2">
    <source>
        <dbReference type="ARBA" id="ARBA00005204"/>
    </source>
</evidence>
<comment type="subcellular location">
    <subcellularLocation>
        <location evidence="9">Cytoplasm</location>
    </subcellularLocation>
</comment>
<evidence type="ECO:0000313" key="11">
    <source>
        <dbReference type="Proteomes" id="UP000194137"/>
    </source>
</evidence>
<evidence type="ECO:0000256" key="5">
    <source>
        <dbReference type="ARBA" id="ARBA00022741"/>
    </source>
</evidence>
<dbReference type="Proteomes" id="UP000194137">
    <property type="component" value="Chromosome"/>
</dbReference>
<dbReference type="UniPathway" id="UPA00031">
    <property type="reaction ID" value="UER00007"/>
</dbReference>
<dbReference type="SUPFAM" id="SSF101386">
    <property type="entry name" value="all-alpha NTP pyrophosphatases"/>
    <property type="match status" value="1"/>
</dbReference>
<evidence type="ECO:0000313" key="10">
    <source>
        <dbReference type="EMBL" id="ARP99171.1"/>
    </source>
</evidence>
<keyword evidence="5 9" id="KW-0547">Nucleotide-binding</keyword>
<keyword evidence="6 9" id="KW-0378">Hydrolase</keyword>
<keyword evidence="4 9" id="KW-0028">Amino-acid biosynthesis</keyword>
<keyword evidence="11" id="KW-1185">Reference proteome</keyword>
<dbReference type="InterPro" id="IPR008179">
    <property type="entry name" value="HisE"/>
</dbReference>
<name>A0A1W6ZP74_9HYPH</name>
<evidence type="ECO:0000256" key="8">
    <source>
        <dbReference type="ARBA" id="ARBA00023102"/>
    </source>
</evidence>
<dbReference type="Pfam" id="PF01503">
    <property type="entry name" value="PRA-PH"/>
    <property type="match status" value="1"/>
</dbReference>
<dbReference type="STRING" id="1235591.CAK95_08785"/>
<dbReference type="GO" id="GO:0004636">
    <property type="term" value="F:phosphoribosyl-ATP diphosphatase activity"/>
    <property type="evidence" value="ECO:0007669"/>
    <property type="project" value="UniProtKB-UniRule"/>
</dbReference>
<dbReference type="EMBL" id="CP021112">
    <property type="protein sequence ID" value="ARP99171.1"/>
    <property type="molecule type" value="Genomic_DNA"/>
</dbReference>
<proteinExistence type="inferred from homology"/>
<evidence type="ECO:0000256" key="3">
    <source>
        <dbReference type="ARBA" id="ARBA00009392"/>
    </source>
</evidence>
<dbReference type="Gene3D" id="1.10.287.1080">
    <property type="entry name" value="MazG-like"/>
    <property type="match status" value="1"/>
</dbReference>
<comment type="similarity">
    <text evidence="3 9">Belongs to the PRA-PH family.</text>
</comment>
<comment type="catalytic activity">
    <reaction evidence="1 9">
        <text>1-(5-phospho-beta-D-ribosyl)-ATP + H2O = 1-(5-phospho-beta-D-ribosyl)-5'-AMP + diphosphate + H(+)</text>
        <dbReference type="Rhea" id="RHEA:22828"/>
        <dbReference type="ChEBI" id="CHEBI:15377"/>
        <dbReference type="ChEBI" id="CHEBI:15378"/>
        <dbReference type="ChEBI" id="CHEBI:33019"/>
        <dbReference type="ChEBI" id="CHEBI:59457"/>
        <dbReference type="ChEBI" id="CHEBI:73183"/>
        <dbReference type="EC" id="3.6.1.31"/>
    </reaction>
</comment>
<dbReference type="AlphaFoldDB" id="A0A1W6ZP74"/>
<evidence type="ECO:0000256" key="1">
    <source>
        <dbReference type="ARBA" id="ARBA00001460"/>
    </source>
</evidence>
<keyword evidence="8 9" id="KW-0368">Histidine biosynthesis</keyword>
<sequence>MRACRQVVGNRKELRYSGVSTVCRSFPHPGRRFAQPECKLQRESRLGPAFAGTSGGKVLADAPETNVPAEAKNFTLEDLAQRVKERAKASAEVSYTRKLLDKGVPHCAKKFGEEAVEVVLAAVAEDRERVISEAADVLYHLVVVLEARGITVSEVQAELAGRVGQSGLQEKASRPRE</sequence>
<dbReference type="EC" id="3.6.1.31" evidence="9"/>
<dbReference type="HAMAP" id="MF_01020">
    <property type="entry name" value="HisE"/>
    <property type="match status" value="1"/>
</dbReference>
<dbReference type="CDD" id="cd11534">
    <property type="entry name" value="NTP-PPase_HisIE_like"/>
    <property type="match status" value="1"/>
</dbReference>
<reference evidence="10 11" key="1">
    <citation type="submission" date="2017-05" db="EMBL/GenBank/DDBJ databases">
        <title>Full genome sequence of Pseudorhodoplanes sinuspersici.</title>
        <authorList>
            <person name="Dastgheib S.M.M."/>
            <person name="Shavandi M."/>
            <person name="Tirandaz H."/>
        </authorList>
    </citation>
    <scope>NUCLEOTIDE SEQUENCE [LARGE SCALE GENOMIC DNA]</scope>
    <source>
        <strain evidence="10 11">RIPI110</strain>
    </source>
</reference>
<dbReference type="KEGG" id="psin:CAK95_08785"/>
<evidence type="ECO:0000256" key="9">
    <source>
        <dbReference type="HAMAP-Rule" id="MF_01020"/>
    </source>
</evidence>
<dbReference type="OrthoDB" id="9814738at2"/>
<evidence type="ECO:0000256" key="7">
    <source>
        <dbReference type="ARBA" id="ARBA00022840"/>
    </source>
</evidence>
<dbReference type="PANTHER" id="PTHR42945:SF1">
    <property type="entry name" value="HISTIDINE BIOSYNTHESIS BIFUNCTIONAL PROTEIN HIS7"/>
    <property type="match status" value="1"/>
</dbReference>
<accession>A0A1W6ZP74</accession>
<dbReference type="PANTHER" id="PTHR42945">
    <property type="entry name" value="HISTIDINE BIOSYNTHESIS BIFUNCTIONAL PROTEIN"/>
    <property type="match status" value="1"/>
</dbReference>
<gene>
    <name evidence="9" type="primary">hisE</name>
    <name evidence="10" type="ORF">CAK95_08785</name>
</gene>
<keyword evidence="9" id="KW-0963">Cytoplasm</keyword>
<dbReference type="GO" id="GO:0005737">
    <property type="term" value="C:cytoplasm"/>
    <property type="evidence" value="ECO:0007669"/>
    <property type="project" value="UniProtKB-SubCell"/>
</dbReference>
<dbReference type="GO" id="GO:0005524">
    <property type="term" value="F:ATP binding"/>
    <property type="evidence" value="ECO:0007669"/>
    <property type="project" value="UniProtKB-KW"/>
</dbReference>
<evidence type="ECO:0000256" key="6">
    <source>
        <dbReference type="ARBA" id="ARBA00022801"/>
    </source>
</evidence>
<protein>
    <recommendedName>
        <fullName evidence="9">Phosphoribosyl-ATP pyrophosphatase</fullName>
        <shortName evidence="9">PRA-PH</shortName>
        <ecNumber evidence="9">3.6.1.31</ecNumber>
    </recommendedName>
</protein>
<organism evidence="10 11">
    <name type="scientific">Pseudorhodoplanes sinuspersici</name>
    <dbReference type="NCBI Taxonomy" id="1235591"/>
    <lineage>
        <taxon>Bacteria</taxon>
        <taxon>Pseudomonadati</taxon>
        <taxon>Pseudomonadota</taxon>
        <taxon>Alphaproteobacteria</taxon>
        <taxon>Hyphomicrobiales</taxon>
        <taxon>Pseudorhodoplanes</taxon>
    </lineage>
</organism>
<keyword evidence="7 9" id="KW-0067">ATP-binding</keyword>
<dbReference type="NCBIfam" id="TIGR03188">
    <property type="entry name" value="histidine_hisI"/>
    <property type="match status" value="1"/>
</dbReference>
<dbReference type="GO" id="GO:0000105">
    <property type="term" value="P:L-histidine biosynthetic process"/>
    <property type="evidence" value="ECO:0007669"/>
    <property type="project" value="UniProtKB-UniRule"/>
</dbReference>
<dbReference type="NCBIfam" id="NF001613">
    <property type="entry name" value="PRK00400.1-5"/>
    <property type="match status" value="1"/>
</dbReference>
<evidence type="ECO:0000256" key="4">
    <source>
        <dbReference type="ARBA" id="ARBA00022605"/>
    </source>
</evidence>